<evidence type="ECO:0000313" key="3">
    <source>
        <dbReference type="Proteomes" id="UP000501253"/>
    </source>
</evidence>
<dbReference type="Gene3D" id="2.20.28.30">
    <property type="entry name" value="RNA polymerase ii, chain L"/>
    <property type="match status" value="1"/>
</dbReference>
<dbReference type="NCBIfam" id="TIGR02605">
    <property type="entry name" value="CxxC_CxxC_SSSS"/>
    <property type="match status" value="1"/>
</dbReference>
<dbReference type="KEGG" id="tmai:FVE67_03815"/>
<gene>
    <name evidence="2" type="ORF">FVE67_03815</name>
</gene>
<feature type="domain" description="Putative regulatory protein FmdB zinc ribbon" evidence="1">
    <location>
        <begin position="1"/>
        <end position="43"/>
    </location>
</feature>
<evidence type="ECO:0000259" key="1">
    <source>
        <dbReference type="SMART" id="SM00834"/>
    </source>
</evidence>
<sequence length="69" mass="7483">MPIYEFRCEHCGERFEKLCLTSRDERETRCPRCGSSRVKREFSTFACTLGGGGLGFGSCGSGGTGFGFG</sequence>
<dbReference type="AlphaFoldDB" id="A0A6H1WRY0"/>
<dbReference type="EMBL" id="CP042909">
    <property type="protein sequence ID" value="QJA05975.1"/>
    <property type="molecule type" value="Genomic_DNA"/>
</dbReference>
<dbReference type="PANTHER" id="PTHR34404:SF3">
    <property type="entry name" value="REGULATORY PROTEIN, FMDB FAMILY"/>
    <property type="match status" value="1"/>
</dbReference>
<reference evidence="2 3" key="1">
    <citation type="submission" date="2019-08" db="EMBL/GenBank/DDBJ databases">
        <title>Complete genome sequence of Thermosulfurimonas marina SU872T, an anaerobic thermophilic chemolithoautotrophic bacterium isolated from a shallow marine hydrothermal vent.</title>
        <authorList>
            <person name="Allioux M."/>
            <person name="Jebbar M."/>
            <person name="Slobodkina G."/>
            <person name="Slobodkin A."/>
            <person name="Moalic Y."/>
            <person name="Frolova A."/>
            <person name="Shao Z."/>
            <person name="Alain K."/>
        </authorList>
    </citation>
    <scope>NUCLEOTIDE SEQUENCE [LARGE SCALE GENOMIC DNA]</scope>
    <source>
        <strain evidence="2 3">SU872</strain>
    </source>
</reference>
<dbReference type="InterPro" id="IPR013429">
    <property type="entry name" value="Regulatory_FmdB_Zinc_ribbon"/>
</dbReference>
<dbReference type="PANTHER" id="PTHR34404">
    <property type="entry name" value="REGULATORY PROTEIN, FMDB FAMILY"/>
    <property type="match status" value="1"/>
</dbReference>
<organism evidence="2 3">
    <name type="scientific">Thermosulfurimonas marina</name>
    <dbReference type="NCBI Taxonomy" id="2047767"/>
    <lineage>
        <taxon>Bacteria</taxon>
        <taxon>Pseudomonadati</taxon>
        <taxon>Thermodesulfobacteriota</taxon>
        <taxon>Thermodesulfobacteria</taxon>
        <taxon>Thermodesulfobacteriales</taxon>
        <taxon>Thermodesulfobacteriaceae</taxon>
        <taxon>Thermosulfurimonas</taxon>
    </lineage>
</organism>
<dbReference type="Pfam" id="PF09723">
    <property type="entry name" value="Zn_ribbon_8"/>
    <property type="match status" value="1"/>
</dbReference>
<name>A0A6H1WRY0_9BACT</name>
<protein>
    <submittedName>
        <fullName evidence="2">Zinc ribbon domain-containing protein</fullName>
    </submittedName>
</protein>
<accession>A0A6H1WRY0</accession>
<dbReference type="RefSeq" id="WP_168719329.1">
    <property type="nucleotide sequence ID" value="NZ_CP042909.1"/>
</dbReference>
<keyword evidence="3" id="KW-1185">Reference proteome</keyword>
<proteinExistence type="predicted"/>
<evidence type="ECO:0000313" key="2">
    <source>
        <dbReference type="EMBL" id="QJA05975.1"/>
    </source>
</evidence>
<dbReference type="Proteomes" id="UP000501253">
    <property type="component" value="Chromosome"/>
</dbReference>
<dbReference type="SMART" id="SM00834">
    <property type="entry name" value="CxxC_CXXC_SSSS"/>
    <property type="match status" value="1"/>
</dbReference>